<evidence type="ECO:0000313" key="3">
    <source>
        <dbReference type="Proteomes" id="UP000183832"/>
    </source>
</evidence>
<keyword evidence="1" id="KW-1133">Transmembrane helix</keyword>
<evidence type="ECO:0000256" key="1">
    <source>
        <dbReference type="SAM" id="Phobius"/>
    </source>
</evidence>
<dbReference type="AlphaFoldDB" id="A0A1J1J700"/>
<keyword evidence="3" id="KW-1185">Reference proteome</keyword>
<name>A0A1J1J700_9DIPT</name>
<accession>A0A1J1J700</accession>
<dbReference type="Proteomes" id="UP000183832">
    <property type="component" value="Unassembled WGS sequence"/>
</dbReference>
<keyword evidence="1" id="KW-0472">Membrane</keyword>
<protein>
    <submittedName>
        <fullName evidence="2">CLUMA_CG020226, isoform A</fullName>
    </submittedName>
</protein>
<dbReference type="EMBL" id="CVRI01000070">
    <property type="protein sequence ID" value="CRL07246.1"/>
    <property type="molecule type" value="Genomic_DNA"/>
</dbReference>
<keyword evidence="1" id="KW-0812">Transmembrane</keyword>
<reference evidence="2 3" key="1">
    <citation type="submission" date="2015-04" db="EMBL/GenBank/DDBJ databases">
        <authorList>
            <person name="Syromyatnikov M.Y."/>
            <person name="Popov V.N."/>
        </authorList>
    </citation>
    <scope>NUCLEOTIDE SEQUENCE [LARGE SCALE GENOMIC DNA]</scope>
</reference>
<proteinExistence type="predicted"/>
<gene>
    <name evidence="2" type="ORF">CLUMA_CG020226</name>
</gene>
<evidence type="ECO:0000313" key="2">
    <source>
        <dbReference type="EMBL" id="CRL07246.1"/>
    </source>
</evidence>
<organism evidence="2 3">
    <name type="scientific">Clunio marinus</name>
    <dbReference type="NCBI Taxonomy" id="568069"/>
    <lineage>
        <taxon>Eukaryota</taxon>
        <taxon>Metazoa</taxon>
        <taxon>Ecdysozoa</taxon>
        <taxon>Arthropoda</taxon>
        <taxon>Hexapoda</taxon>
        <taxon>Insecta</taxon>
        <taxon>Pterygota</taxon>
        <taxon>Neoptera</taxon>
        <taxon>Endopterygota</taxon>
        <taxon>Diptera</taxon>
        <taxon>Nematocera</taxon>
        <taxon>Chironomoidea</taxon>
        <taxon>Chironomidae</taxon>
        <taxon>Clunio</taxon>
    </lineage>
</organism>
<feature type="transmembrane region" description="Helical" evidence="1">
    <location>
        <begin position="20"/>
        <end position="44"/>
    </location>
</feature>
<sequence>MLYRLTCINLASYEVESHEIFPCFLLDVMVCTIRLPLLLLLFLTPSLRKLYNIMLLIHKLENRKG</sequence>